<evidence type="ECO:0000313" key="1">
    <source>
        <dbReference type="EMBL" id="QOV18130.1"/>
    </source>
</evidence>
<dbReference type="KEGG" id="bliq:INP51_08680"/>
<proteinExistence type="predicted"/>
<reference evidence="1 2" key="1">
    <citation type="submission" date="2020-10" db="EMBL/GenBank/DDBJ databases">
        <title>Blautia liquoris sp.nov., isolated from the mud in a fermentation cellar used for the production of Chinese strong-flavoured liquor.</title>
        <authorList>
            <person name="Lu L."/>
        </authorList>
    </citation>
    <scope>NUCLEOTIDE SEQUENCE [LARGE SCALE GENOMIC DNA]</scope>
    <source>
        <strain evidence="1 2">LZLJ-3</strain>
    </source>
</reference>
<evidence type="ECO:0000313" key="2">
    <source>
        <dbReference type="Proteomes" id="UP000593601"/>
    </source>
</evidence>
<dbReference type="EMBL" id="CP063304">
    <property type="protein sequence ID" value="QOV18130.1"/>
    <property type="molecule type" value="Genomic_DNA"/>
</dbReference>
<dbReference type="InterPro" id="IPR036390">
    <property type="entry name" value="WH_DNA-bd_sf"/>
</dbReference>
<dbReference type="Proteomes" id="UP000593601">
    <property type="component" value="Chromosome"/>
</dbReference>
<dbReference type="RefSeq" id="WP_193734492.1">
    <property type="nucleotide sequence ID" value="NZ_CP063304.1"/>
</dbReference>
<keyword evidence="2" id="KW-1185">Reference proteome</keyword>
<dbReference type="PROSITE" id="PS51197">
    <property type="entry name" value="HTH_RRF2_2"/>
    <property type="match status" value="1"/>
</dbReference>
<dbReference type="AlphaFoldDB" id="A0A7M2RFM5"/>
<dbReference type="Gene3D" id="1.10.10.10">
    <property type="entry name" value="Winged helix-like DNA-binding domain superfamily/Winged helix DNA-binding domain"/>
    <property type="match status" value="1"/>
</dbReference>
<sequence length="139" mass="15675">MQLQMTTDYALRILVELAEQQRVVSSTELSQRLDMPAKYVLQVGRKLKDYQFAHTVSGSKGGYILARAPEDITVYDVMEAFEGTTKINRCLEHSEYCGRSATTSCAVHSLFCEVQHSLEIKLKSETLATLLARNKRRTG</sequence>
<dbReference type="InterPro" id="IPR036388">
    <property type="entry name" value="WH-like_DNA-bd_sf"/>
</dbReference>
<name>A0A7M2RFM5_9FIRM</name>
<protein>
    <submittedName>
        <fullName evidence="1">Rrf2 family transcriptional regulator</fullName>
    </submittedName>
</protein>
<dbReference type="Pfam" id="PF02082">
    <property type="entry name" value="Rrf2"/>
    <property type="match status" value="1"/>
</dbReference>
<gene>
    <name evidence="1" type="ORF">INP51_08680</name>
</gene>
<dbReference type="PANTHER" id="PTHR33221">
    <property type="entry name" value="WINGED HELIX-TURN-HELIX TRANSCRIPTIONAL REGULATOR, RRF2 FAMILY"/>
    <property type="match status" value="1"/>
</dbReference>
<accession>A0A7M2RFM5</accession>
<dbReference type="InterPro" id="IPR000944">
    <property type="entry name" value="Tscrpt_reg_Rrf2"/>
</dbReference>
<dbReference type="GO" id="GO:0003700">
    <property type="term" value="F:DNA-binding transcription factor activity"/>
    <property type="evidence" value="ECO:0007669"/>
    <property type="project" value="TreeGrafter"/>
</dbReference>
<organism evidence="1 2">
    <name type="scientific">Blautia liquoris</name>
    <dbReference type="NCBI Taxonomy" id="2779518"/>
    <lineage>
        <taxon>Bacteria</taxon>
        <taxon>Bacillati</taxon>
        <taxon>Bacillota</taxon>
        <taxon>Clostridia</taxon>
        <taxon>Lachnospirales</taxon>
        <taxon>Lachnospiraceae</taxon>
        <taxon>Blautia</taxon>
    </lineage>
</organism>
<dbReference type="GO" id="GO:0005829">
    <property type="term" value="C:cytosol"/>
    <property type="evidence" value="ECO:0007669"/>
    <property type="project" value="TreeGrafter"/>
</dbReference>
<dbReference type="SUPFAM" id="SSF46785">
    <property type="entry name" value="Winged helix' DNA-binding domain"/>
    <property type="match status" value="1"/>
</dbReference>
<dbReference type="PANTHER" id="PTHR33221:SF2">
    <property type="entry name" value="TRANSCRIPTIONAL REGULATOR"/>
    <property type="match status" value="1"/>
</dbReference>
<dbReference type="NCBIfam" id="TIGR00738">
    <property type="entry name" value="rrf2_super"/>
    <property type="match status" value="1"/>
</dbReference>